<organism evidence="2 3">
    <name type="scientific">Phlebiopsis gigantea (strain 11061_1 CR5-6)</name>
    <name type="common">White-rot fungus</name>
    <name type="synonym">Peniophora gigantea</name>
    <dbReference type="NCBI Taxonomy" id="745531"/>
    <lineage>
        <taxon>Eukaryota</taxon>
        <taxon>Fungi</taxon>
        <taxon>Dikarya</taxon>
        <taxon>Basidiomycota</taxon>
        <taxon>Agaricomycotina</taxon>
        <taxon>Agaricomycetes</taxon>
        <taxon>Polyporales</taxon>
        <taxon>Phanerochaetaceae</taxon>
        <taxon>Phlebiopsis</taxon>
    </lineage>
</organism>
<protein>
    <submittedName>
        <fullName evidence="2">Uncharacterized protein</fullName>
    </submittedName>
</protein>
<accession>A0A0C3S4I5</accession>
<dbReference type="Proteomes" id="UP000053257">
    <property type="component" value="Unassembled WGS sequence"/>
</dbReference>
<evidence type="ECO:0000256" key="1">
    <source>
        <dbReference type="SAM" id="MobiDB-lite"/>
    </source>
</evidence>
<dbReference type="AlphaFoldDB" id="A0A0C3S4I5"/>
<reference evidence="2 3" key="1">
    <citation type="journal article" date="2014" name="PLoS Genet.">
        <title>Analysis of the Phlebiopsis gigantea genome, transcriptome and secretome provides insight into its pioneer colonization strategies of wood.</title>
        <authorList>
            <person name="Hori C."/>
            <person name="Ishida T."/>
            <person name="Igarashi K."/>
            <person name="Samejima M."/>
            <person name="Suzuki H."/>
            <person name="Master E."/>
            <person name="Ferreira P."/>
            <person name="Ruiz-Duenas F.J."/>
            <person name="Held B."/>
            <person name="Canessa P."/>
            <person name="Larrondo L.F."/>
            <person name="Schmoll M."/>
            <person name="Druzhinina I.S."/>
            <person name="Kubicek C.P."/>
            <person name="Gaskell J.A."/>
            <person name="Kersten P."/>
            <person name="St John F."/>
            <person name="Glasner J."/>
            <person name="Sabat G."/>
            <person name="Splinter BonDurant S."/>
            <person name="Syed K."/>
            <person name="Yadav J."/>
            <person name="Mgbeahuruike A.C."/>
            <person name="Kovalchuk A."/>
            <person name="Asiegbu F.O."/>
            <person name="Lackner G."/>
            <person name="Hoffmeister D."/>
            <person name="Rencoret J."/>
            <person name="Gutierrez A."/>
            <person name="Sun H."/>
            <person name="Lindquist E."/>
            <person name="Barry K."/>
            <person name="Riley R."/>
            <person name="Grigoriev I.V."/>
            <person name="Henrissat B."/>
            <person name="Kues U."/>
            <person name="Berka R.M."/>
            <person name="Martinez A.T."/>
            <person name="Covert S.F."/>
            <person name="Blanchette R.A."/>
            <person name="Cullen D."/>
        </authorList>
    </citation>
    <scope>NUCLEOTIDE SEQUENCE [LARGE SCALE GENOMIC DNA]</scope>
    <source>
        <strain evidence="2 3">11061_1 CR5-6</strain>
    </source>
</reference>
<sequence length="142" mass="15675">MSANGLDPATQESHSASHTKSRPTSCSLSTPRSLANMHSPWSSQLPNCFRTPVVSRSLRQKSSCSLPPTPESPSGVCEKFFFSMRSVRPHNAIAPKQLRSREAVMPSYSPTPIGYLHSRSNRATFPVSRVSPRVVSRYRCIS</sequence>
<evidence type="ECO:0000313" key="2">
    <source>
        <dbReference type="EMBL" id="KIP05037.1"/>
    </source>
</evidence>
<keyword evidence="3" id="KW-1185">Reference proteome</keyword>
<proteinExistence type="predicted"/>
<feature type="region of interest" description="Disordered" evidence="1">
    <location>
        <begin position="1"/>
        <end position="47"/>
    </location>
</feature>
<feature type="compositionally biased region" description="Polar residues" evidence="1">
    <location>
        <begin position="10"/>
        <end position="33"/>
    </location>
</feature>
<gene>
    <name evidence="2" type="ORF">PHLGIDRAFT_170255</name>
</gene>
<dbReference type="EMBL" id="KN840555">
    <property type="protein sequence ID" value="KIP05037.1"/>
    <property type="molecule type" value="Genomic_DNA"/>
</dbReference>
<name>A0A0C3S4I5_PHLG1</name>
<dbReference type="HOGENOM" id="CLU_1816492_0_0_1"/>
<evidence type="ECO:0000313" key="3">
    <source>
        <dbReference type="Proteomes" id="UP000053257"/>
    </source>
</evidence>